<organism evidence="3 4">
    <name type="scientific">Monoglobus pectinilyticus</name>
    <dbReference type="NCBI Taxonomy" id="1981510"/>
    <lineage>
        <taxon>Bacteria</taxon>
        <taxon>Bacillati</taxon>
        <taxon>Bacillota</taxon>
        <taxon>Clostridia</taxon>
        <taxon>Monoglobales</taxon>
        <taxon>Monoglobaceae</taxon>
        <taxon>Monoglobus</taxon>
    </lineage>
</organism>
<dbReference type="NCBIfam" id="TIGR00082">
    <property type="entry name" value="rbfA"/>
    <property type="match status" value="1"/>
</dbReference>
<evidence type="ECO:0000313" key="3">
    <source>
        <dbReference type="EMBL" id="AUO20025.1"/>
    </source>
</evidence>
<proteinExistence type="inferred from homology"/>
<dbReference type="KEGG" id="mpec:B9O19_01876"/>
<dbReference type="InterPro" id="IPR023799">
    <property type="entry name" value="RbfA_dom_sf"/>
</dbReference>
<dbReference type="PROSITE" id="PS01319">
    <property type="entry name" value="RBFA"/>
    <property type="match status" value="1"/>
</dbReference>
<dbReference type="HAMAP" id="MF_00003">
    <property type="entry name" value="RbfA"/>
    <property type="match status" value="1"/>
</dbReference>
<keyword evidence="1 2" id="KW-0690">Ribosome biogenesis</keyword>
<dbReference type="GO" id="GO:0005829">
    <property type="term" value="C:cytosol"/>
    <property type="evidence" value="ECO:0007669"/>
    <property type="project" value="TreeGrafter"/>
</dbReference>
<dbReference type="AlphaFoldDB" id="A0A2K9P439"/>
<accession>A0A2K9P439</accession>
<dbReference type="Gene3D" id="3.30.300.20">
    <property type="match status" value="1"/>
</dbReference>
<dbReference type="InterPro" id="IPR000238">
    <property type="entry name" value="RbfA"/>
</dbReference>
<gene>
    <name evidence="2" type="primary">rbfA</name>
    <name evidence="3" type="ORF">B9O19_01876</name>
</gene>
<protein>
    <recommendedName>
        <fullName evidence="2">Ribosome-binding factor A</fullName>
    </recommendedName>
</protein>
<dbReference type="GeneID" id="98063255"/>
<comment type="function">
    <text evidence="2">One of several proteins that assist in the late maturation steps of the functional core of the 30S ribosomal subunit. Associates with free 30S ribosomal subunits (but not with 30S subunits that are part of 70S ribosomes or polysomes). Required for efficient processing of 16S rRNA. May interact with the 5'-terminal helix region of 16S rRNA.</text>
</comment>
<keyword evidence="4" id="KW-1185">Reference proteome</keyword>
<sequence>MANYSRTDRVSEEIKRELSAIIRDLKDPRLPQMVSVVSVRVTKDLKFAKANISVMGDEKTKKDAFAALKSAAGYIKKEVSKRLNLRQTPDFTFVEDDSIEYGAHIEELLKNL</sequence>
<evidence type="ECO:0000256" key="2">
    <source>
        <dbReference type="HAMAP-Rule" id="MF_00003"/>
    </source>
</evidence>
<dbReference type="RefSeq" id="WP_102366175.1">
    <property type="nucleotide sequence ID" value="NZ_CP020991.1"/>
</dbReference>
<reference evidence="3 4" key="1">
    <citation type="submission" date="2017-04" db="EMBL/GenBank/DDBJ databases">
        <title>Monoglobus pectinilyticus 14 draft genome.</title>
        <authorList>
            <person name="Kim C."/>
            <person name="Rosendale D.I."/>
            <person name="Kelly W.J."/>
            <person name="Tannock G.W."/>
            <person name="Patchett M.L."/>
            <person name="Jordens J.Z."/>
        </authorList>
    </citation>
    <scope>NUCLEOTIDE SEQUENCE [LARGE SCALE GENOMIC DNA]</scope>
    <source>
        <strain evidence="3 4">14</strain>
    </source>
</reference>
<dbReference type="OrthoDB" id="307788at2"/>
<dbReference type="InterPro" id="IPR020053">
    <property type="entry name" value="Ribosome-bd_factorA_CS"/>
</dbReference>
<dbReference type="PANTHER" id="PTHR33515:SF1">
    <property type="entry name" value="RIBOSOME-BINDING FACTOR A, CHLOROPLASTIC-RELATED"/>
    <property type="match status" value="1"/>
</dbReference>
<dbReference type="Proteomes" id="UP000235589">
    <property type="component" value="Chromosome"/>
</dbReference>
<name>A0A2K9P439_9FIRM</name>
<comment type="similarity">
    <text evidence="2">Belongs to the RbfA family.</text>
</comment>
<evidence type="ECO:0000256" key="1">
    <source>
        <dbReference type="ARBA" id="ARBA00022517"/>
    </source>
</evidence>
<dbReference type="GO" id="GO:0030490">
    <property type="term" value="P:maturation of SSU-rRNA"/>
    <property type="evidence" value="ECO:0007669"/>
    <property type="project" value="UniProtKB-UniRule"/>
</dbReference>
<evidence type="ECO:0000313" key="4">
    <source>
        <dbReference type="Proteomes" id="UP000235589"/>
    </source>
</evidence>
<dbReference type="SUPFAM" id="SSF89919">
    <property type="entry name" value="Ribosome-binding factor A, RbfA"/>
    <property type="match status" value="1"/>
</dbReference>
<comment type="subunit">
    <text evidence="2">Monomer. Binds 30S ribosomal subunits, but not 50S ribosomal subunits or 70S ribosomes.</text>
</comment>
<dbReference type="EMBL" id="CP020991">
    <property type="protein sequence ID" value="AUO20025.1"/>
    <property type="molecule type" value="Genomic_DNA"/>
</dbReference>
<dbReference type="InterPro" id="IPR015946">
    <property type="entry name" value="KH_dom-like_a/b"/>
</dbReference>
<keyword evidence="2" id="KW-0963">Cytoplasm</keyword>
<comment type="subcellular location">
    <subcellularLocation>
        <location evidence="2">Cytoplasm</location>
    </subcellularLocation>
</comment>
<dbReference type="GO" id="GO:0043024">
    <property type="term" value="F:ribosomal small subunit binding"/>
    <property type="evidence" value="ECO:0007669"/>
    <property type="project" value="TreeGrafter"/>
</dbReference>
<dbReference type="PANTHER" id="PTHR33515">
    <property type="entry name" value="RIBOSOME-BINDING FACTOR A, CHLOROPLASTIC-RELATED"/>
    <property type="match status" value="1"/>
</dbReference>
<dbReference type="Pfam" id="PF02033">
    <property type="entry name" value="RBFA"/>
    <property type="match status" value="1"/>
</dbReference>